<dbReference type="EMBL" id="BAAAFI010000047">
    <property type="protein sequence ID" value="GAA0880849.1"/>
    <property type="molecule type" value="Genomic_DNA"/>
</dbReference>
<proteinExistence type="predicted"/>
<gene>
    <name evidence="1" type="ORF">GCM10009119_38190</name>
</gene>
<evidence type="ECO:0000313" key="1">
    <source>
        <dbReference type="EMBL" id="GAA0880849.1"/>
    </source>
</evidence>
<accession>A0ABN1N4W1</accession>
<comment type="caution">
    <text evidence="1">The sequence shown here is derived from an EMBL/GenBank/DDBJ whole genome shotgun (WGS) entry which is preliminary data.</text>
</comment>
<keyword evidence="2" id="KW-1185">Reference proteome</keyword>
<dbReference type="Proteomes" id="UP001500469">
    <property type="component" value="Unassembled WGS sequence"/>
</dbReference>
<reference evidence="1 2" key="1">
    <citation type="journal article" date="2019" name="Int. J. Syst. Evol. Microbiol.">
        <title>The Global Catalogue of Microorganisms (GCM) 10K type strain sequencing project: providing services to taxonomists for standard genome sequencing and annotation.</title>
        <authorList>
            <consortium name="The Broad Institute Genomics Platform"/>
            <consortium name="The Broad Institute Genome Sequencing Center for Infectious Disease"/>
            <person name="Wu L."/>
            <person name="Ma J."/>
        </authorList>
    </citation>
    <scope>NUCLEOTIDE SEQUENCE [LARGE SCALE GENOMIC DNA]</scope>
    <source>
        <strain evidence="1 2">JCM 16112</strain>
    </source>
</reference>
<evidence type="ECO:0000313" key="2">
    <source>
        <dbReference type="Proteomes" id="UP001500469"/>
    </source>
</evidence>
<name>A0ABN1N4W1_9BACT</name>
<organism evidence="1 2">
    <name type="scientific">Algoriphagus jejuensis</name>
    <dbReference type="NCBI Taxonomy" id="419934"/>
    <lineage>
        <taxon>Bacteria</taxon>
        <taxon>Pseudomonadati</taxon>
        <taxon>Bacteroidota</taxon>
        <taxon>Cytophagia</taxon>
        <taxon>Cytophagales</taxon>
        <taxon>Cyclobacteriaceae</taxon>
        <taxon>Algoriphagus</taxon>
    </lineage>
</organism>
<protein>
    <submittedName>
        <fullName evidence="1">Uncharacterized protein</fullName>
    </submittedName>
</protein>
<sequence length="93" mass="10742">MSRLFNKNYYPVVRFLALKVLPVNEQAMENPNASELIKKLATGEISRKEFDLFLAMLDDRKHTENLEEGFWTLFAQFMNGNGSVPNEDQTSKN</sequence>